<evidence type="ECO:0000313" key="4">
    <source>
        <dbReference type="Proteomes" id="UP001154282"/>
    </source>
</evidence>
<dbReference type="PANTHER" id="PTHR37234">
    <property type="entry name" value="OS03G0319200 PROTEIN"/>
    <property type="match status" value="1"/>
</dbReference>
<proteinExistence type="predicted"/>
<organism evidence="3 4">
    <name type="scientific">Linum tenue</name>
    <dbReference type="NCBI Taxonomy" id="586396"/>
    <lineage>
        <taxon>Eukaryota</taxon>
        <taxon>Viridiplantae</taxon>
        <taxon>Streptophyta</taxon>
        <taxon>Embryophyta</taxon>
        <taxon>Tracheophyta</taxon>
        <taxon>Spermatophyta</taxon>
        <taxon>Magnoliopsida</taxon>
        <taxon>eudicotyledons</taxon>
        <taxon>Gunneridae</taxon>
        <taxon>Pentapetalae</taxon>
        <taxon>rosids</taxon>
        <taxon>fabids</taxon>
        <taxon>Malpighiales</taxon>
        <taxon>Linaceae</taxon>
        <taxon>Linum</taxon>
    </lineage>
</organism>
<evidence type="ECO:0000256" key="2">
    <source>
        <dbReference type="SAM" id="MobiDB-lite"/>
    </source>
</evidence>
<keyword evidence="1" id="KW-0175">Coiled coil</keyword>
<evidence type="ECO:0000256" key="1">
    <source>
        <dbReference type="SAM" id="Coils"/>
    </source>
</evidence>
<comment type="caution">
    <text evidence="3">The sequence shown here is derived from an EMBL/GenBank/DDBJ whole genome shotgun (WGS) entry which is preliminary data.</text>
</comment>
<feature type="compositionally biased region" description="Low complexity" evidence="2">
    <location>
        <begin position="1"/>
        <end position="39"/>
    </location>
</feature>
<sequence length="400" mass="43827">MKPEAAAFLSSLSSSGASPSSSSRREAAATAADSSDSPGCMAGILRIVSRYHNGRRRRRFLTFRRPSAAAIFAGDHKQSNAADTGKSKPTLAREVPRSPTIPPEIRRSPDLPPKAPGGGSNSHNRNTNTTRQALVARLMGLDDGGGGAVAAEQRRKLLGALEKCDEDLKALKEMIDEVKKSVGGDGSAADYGSFRAPAGNDDKEAELEEENRSDRLTPLSEWTRPYHNNNHYNKSHAPSTGGGGIPRQQKKKPGDHEEGIFFFDISAKRPPPAAAAATMIGHRHPSPSTTMESLLFPCRGREQRSNKSNSSTSEKKAMAESVERACSDIAWGQKREVGRIGLALQDHICRDLVEEFVREVFGHYLMNKYYKFYYDSRVSRESCDMISTLPFDACKRSLRF</sequence>
<feature type="region of interest" description="Disordered" evidence="2">
    <location>
        <begin position="181"/>
        <end position="254"/>
    </location>
</feature>
<protein>
    <recommendedName>
        <fullName evidence="5">DUF3741 domain-containing protein</fullName>
    </recommendedName>
</protein>
<dbReference type="AlphaFoldDB" id="A0AAV0GNS4"/>
<accession>A0AAV0GNS4</accession>
<feature type="region of interest" description="Disordered" evidence="2">
    <location>
        <begin position="1"/>
        <end position="40"/>
    </location>
</feature>
<feature type="compositionally biased region" description="Polar residues" evidence="2">
    <location>
        <begin position="226"/>
        <end position="238"/>
    </location>
</feature>
<dbReference type="EMBL" id="CAMGYJ010000002">
    <property type="protein sequence ID" value="CAI0374610.1"/>
    <property type="molecule type" value="Genomic_DNA"/>
</dbReference>
<dbReference type="Proteomes" id="UP001154282">
    <property type="component" value="Unassembled WGS sequence"/>
</dbReference>
<feature type="coiled-coil region" evidence="1">
    <location>
        <begin position="154"/>
        <end position="181"/>
    </location>
</feature>
<evidence type="ECO:0008006" key="5">
    <source>
        <dbReference type="Google" id="ProtNLM"/>
    </source>
</evidence>
<name>A0AAV0GNS4_9ROSI</name>
<feature type="region of interest" description="Disordered" evidence="2">
    <location>
        <begin position="72"/>
        <end position="127"/>
    </location>
</feature>
<reference evidence="3" key="1">
    <citation type="submission" date="2022-08" db="EMBL/GenBank/DDBJ databases">
        <authorList>
            <person name="Gutierrez-Valencia J."/>
        </authorList>
    </citation>
    <scope>NUCLEOTIDE SEQUENCE</scope>
</reference>
<gene>
    <name evidence="3" type="ORF">LITE_LOCUS283</name>
</gene>
<dbReference type="PANTHER" id="PTHR37234:SF1">
    <property type="entry name" value="OS03G0319200 PROTEIN"/>
    <property type="match status" value="1"/>
</dbReference>
<evidence type="ECO:0000313" key="3">
    <source>
        <dbReference type="EMBL" id="CAI0374610.1"/>
    </source>
</evidence>
<keyword evidence="4" id="KW-1185">Reference proteome</keyword>